<reference evidence="1 4" key="2">
    <citation type="submission" date="2018-05" db="EMBL/GenBank/DDBJ databases">
        <title>Genomic Encyclopedia of Type Strains, Phase IV (KMG-IV): sequencing the most valuable type-strain genomes for metagenomic binning, comparative biology and taxonomic classification.</title>
        <authorList>
            <person name="Goeker M."/>
        </authorList>
    </citation>
    <scope>NUCLEOTIDE SEQUENCE [LARGE SCALE GENOMIC DNA]</scope>
    <source>
        <strain evidence="1 4">DSM 28816</strain>
    </source>
</reference>
<reference evidence="2 3" key="1">
    <citation type="journal article" date="2017" name="Genome Announc.">
        <title>Draft Genome Sequence of a Sporulating and Motile Strain of Lachnotalea glycerini Isolated from Water in Quebec City, Canada.</title>
        <authorList>
            <person name="Maheux A.F."/>
            <person name="Boudreau D.K."/>
            <person name="Berube E."/>
            <person name="Boissinot M."/>
            <person name="Raymond F."/>
            <person name="Brodeur S."/>
            <person name="Corbeil J."/>
            <person name="Isabel S."/>
            <person name="Omar R.F."/>
            <person name="Bergeron M.G."/>
        </authorList>
    </citation>
    <scope>NUCLEOTIDE SEQUENCE [LARGE SCALE GENOMIC DNA]</scope>
    <source>
        <strain evidence="2 3">CCRI-19302</strain>
    </source>
</reference>
<evidence type="ECO:0000313" key="1">
    <source>
        <dbReference type="EMBL" id="PXV86898.1"/>
    </source>
</evidence>
<dbReference type="RefSeq" id="WP_094378416.1">
    <property type="nucleotide sequence ID" value="NZ_NOKA02000037.1"/>
</dbReference>
<protein>
    <submittedName>
        <fullName evidence="1">Uncharacterized protein</fullName>
    </submittedName>
</protein>
<dbReference type="Proteomes" id="UP000247523">
    <property type="component" value="Unassembled WGS sequence"/>
</dbReference>
<dbReference type="OrthoDB" id="2086968at2"/>
<dbReference type="EMBL" id="QICS01000011">
    <property type="protein sequence ID" value="PXV86898.1"/>
    <property type="molecule type" value="Genomic_DNA"/>
</dbReference>
<dbReference type="EMBL" id="NOKA02000037">
    <property type="protein sequence ID" value="RDY30448.1"/>
    <property type="molecule type" value="Genomic_DNA"/>
</dbReference>
<sequence>MLDLSIKEQKKILGGNYYELMIFDSNGNIVSTSSYGTKARAEHALEVSGLPDGYHYRISLVIED</sequence>
<evidence type="ECO:0000313" key="3">
    <source>
        <dbReference type="Proteomes" id="UP000216411"/>
    </source>
</evidence>
<dbReference type="Proteomes" id="UP000216411">
    <property type="component" value="Unassembled WGS sequence"/>
</dbReference>
<comment type="caution">
    <text evidence="1">The sequence shown here is derived from an EMBL/GenBank/DDBJ whole genome shotgun (WGS) entry which is preliminary data.</text>
</comment>
<accession>A0A255I900</accession>
<evidence type="ECO:0000313" key="2">
    <source>
        <dbReference type="EMBL" id="RDY30448.1"/>
    </source>
</evidence>
<evidence type="ECO:0000313" key="4">
    <source>
        <dbReference type="Proteomes" id="UP000247523"/>
    </source>
</evidence>
<proteinExistence type="predicted"/>
<keyword evidence="3" id="KW-1185">Reference proteome</keyword>
<dbReference type="AlphaFoldDB" id="A0A255I900"/>
<reference evidence="2" key="3">
    <citation type="submission" date="2018-07" db="EMBL/GenBank/DDBJ databases">
        <authorList>
            <person name="Quirk P.G."/>
            <person name="Krulwich T.A."/>
        </authorList>
    </citation>
    <scope>NUCLEOTIDE SEQUENCE</scope>
    <source>
        <strain evidence="2">CCRI-19302</strain>
    </source>
</reference>
<name>A0A255I900_9FIRM</name>
<gene>
    <name evidence="1" type="ORF">C8E03_11198</name>
    <name evidence="2" type="ORF">CG710_014720</name>
</gene>
<organism evidence="1 4">
    <name type="scientific">Lachnotalea glycerini</name>
    <dbReference type="NCBI Taxonomy" id="1763509"/>
    <lineage>
        <taxon>Bacteria</taxon>
        <taxon>Bacillati</taxon>
        <taxon>Bacillota</taxon>
        <taxon>Clostridia</taxon>
        <taxon>Lachnospirales</taxon>
        <taxon>Lachnospiraceae</taxon>
        <taxon>Lachnotalea</taxon>
    </lineage>
</organism>